<dbReference type="EMBL" id="DAAONN010000050">
    <property type="protein sequence ID" value="HAD3920862.1"/>
    <property type="molecule type" value="Genomic_DNA"/>
</dbReference>
<organism evidence="1">
    <name type="scientific">Salmonella typhimurium</name>
    <dbReference type="NCBI Taxonomy" id="90371"/>
    <lineage>
        <taxon>Bacteria</taxon>
        <taxon>Pseudomonadati</taxon>
        <taxon>Pseudomonadota</taxon>
        <taxon>Gammaproteobacteria</taxon>
        <taxon>Enterobacterales</taxon>
        <taxon>Enterobacteriaceae</taxon>
        <taxon>Salmonella</taxon>
    </lineage>
</organism>
<proteinExistence type="predicted"/>
<comment type="caution">
    <text evidence="1">The sequence shown here is derived from an EMBL/GenBank/DDBJ whole genome shotgun (WGS) entry which is preliminary data.</text>
</comment>
<gene>
    <name evidence="1" type="ORF">G1Q90_25630</name>
</gene>
<name>A0A713XNP8_SALTM</name>
<dbReference type="AlphaFoldDB" id="A0A713XNP8"/>
<sequence length="428" mass="51432">MEFINNTKEKILNSPYFNRVSYLFEESFMTYSIGAYRSSYITSYVGFLQQIRQNIINYNENPYFSIIEKKENETEEKYKAKIENKWRGLNKNLIDVDKWENALISALNENTDTNILRLNDGDRTKLLYFKNIRNDAVHDKTNQITLAQLQSLWEFIIEYAHRTRIGENKESFLKNYQEITEWYKQSGDIPENRLRVIEESFYLLTEKEKIEILSIFYRSFFNPRPDDIYTLHTEEVFNHLFENHRLEMYNLLSSDPELALFSIFVINNIDVACLQWNRDRSDSILRLDNRMIDKIIRFVKMQDNLILKEKIGNFIDVLSEPYKLDPVFPAALKEKFNYFFQELLVYKIIELKELKELDLNEKINEMLINIALESVEKSYTYKGYNGRQKKIDTFSWNDTYINMYYIIYLSDLSLESKYAENESMKEVF</sequence>
<protein>
    <submittedName>
        <fullName evidence="1">Uncharacterized protein</fullName>
    </submittedName>
</protein>
<reference evidence="1" key="2">
    <citation type="submission" date="2019-01" db="EMBL/GenBank/DDBJ databases">
        <authorList>
            <consortium name="NCBI Pathogen Detection Project"/>
        </authorList>
    </citation>
    <scope>NUCLEOTIDE SEQUENCE</scope>
    <source>
        <strain evidence="1">S256T</strain>
    </source>
</reference>
<reference evidence="1" key="1">
    <citation type="journal article" date="2018" name="Genome Biol.">
        <title>SKESA: strategic k-mer extension for scrupulous assemblies.</title>
        <authorList>
            <person name="Souvorov A."/>
            <person name="Agarwala R."/>
            <person name="Lipman D.J."/>
        </authorList>
    </citation>
    <scope>NUCLEOTIDE SEQUENCE</scope>
    <source>
        <strain evidence="1">S256T</strain>
    </source>
</reference>
<feature type="non-terminal residue" evidence="1">
    <location>
        <position position="428"/>
    </location>
</feature>
<evidence type="ECO:0000313" key="1">
    <source>
        <dbReference type="EMBL" id="HAD3920862.1"/>
    </source>
</evidence>
<accession>A0A713XNP8</accession>